<evidence type="ECO:0000256" key="5">
    <source>
        <dbReference type="ARBA" id="ARBA00022989"/>
    </source>
</evidence>
<keyword evidence="9" id="KW-1185">Reference proteome</keyword>
<dbReference type="Proteomes" id="UP000009168">
    <property type="component" value="Unassembled WGS sequence"/>
</dbReference>
<evidence type="ECO:0000313" key="9">
    <source>
        <dbReference type="Proteomes" id="UP000009168"/>
    </source>
</evidence>
<dbReference type="STRING" id="312017.I7MI65"/>
<accession>I7MI65</accession>
<proteinExistence type="inferred from homology"/>
<organism evidence="8 9">
    <name type="scientific">Tetrahymena thermophila (strain SB210)</name>
    <dbReference type="NCBI Taxonomy" id="312017"/>
    <lineage>
        <taxon>Eukaryota</taxon>
        <taxon>Sar</taxon>
        <taxon>Alveolata</taxon>
        <taxon>Ciliophora</taxon>
        <taxon>Intramacronucleata</taxon>
        <taxon>Oligohymenophorea</taxon>
        <taxon>Hymenostomatida</taxon>
        <taxon>Tetrahymenina</taxon>
        <taxon>Tetrahymenidae</taxon>
        <taxon>Tetrahymena</taxon>
    </lineage>
</organism>
<comment type="similarity">
    <text evidence="2">Belongs to the FUN14 family.</text>
</comment>
<dbReference type="eggNOG" id="ENOG502S850">
    <property type="taxonomic scope" value="Eukaryota"/>
</dbReference>
<keyword evidence="6" id="KW-0472">Membrane</keyword>
<evidence type="ECO:0000256" key="6">
    <source>
        <dbReference type="ARBA" id="ARBA00023136"/>
    </source>
</evidence>
<dbReference type="HOGENOM" id="CLU_095425_1_0_1"/>
<keyword evidence="3" id="KW-0812">Transmembrane</keyword>
<dbReference type="OrthoDB" id="331036at2759"/>
<dbReference type="PROSITE" id="PS00018">
    <property type="entry name" value="EF_HAND_1"/>
    <property type="match status" value="1"/>
</dbReference>
<dbReference type="KEGG" id="tet:TTHERM_00145330"/>
<evidence type="ECO:0000256" key="1">
    <source>
        <dbReference type="ARBA" id="ARBA00004370"/>
    </source>
</evidence>
<dbReference type="PROSITE" id="PS50222">
    <property type="entry name" value="EF_HAND_2"/>
    <property type="match status" value="1"/>
</dbReference>
<dbReference type="InterPro" id="IPR018247">
    <property type="entry name" value="EF_Hand_1_Ca_BS"/>
</dbReference>
<dbReference type="InterPro" id="IPR002048">
    <property type="entry name" value="EF_hand_dom"/>
</dbReference>
<dbReference type="InterPro" id="IPR011992">
    <property type="entry name" value="EF-hand-dom_pair"/>
</dbReference>
<feature type="domain" description="EF-hand" evidence="7">
    <location>
        <begin position="82"/>
        <end position="111"/>
    </location>
</feature>
<gene>
    <name evidence="8" type="ORF">TTHERM_00145330</name>
</gene>
<evidence type="ECO:0000256" key="2">
    <source>
        <dbReference type="ARBA" id="ARBA00009160"/>
    </source>
</evidence>
<name>I7MI65_TETTS</name>
<dbReference type="Pfam" id="PF04930">
    <property type="entry name" value="FUN14"/>
    <property type="match status" value="1"/>
</dbReference>
<dbReference type="AlphaFoldDB" id="I7MI65"/>
<keyword evidence="4" id="KW-0106">Calcium</keyword>
<evidence type="ECO:0000313" key="8">
    <source>
        <dbReference type="EMBL" id="EAR90928.1"/>
    </source>
</evidence>
<evidence type="ECO:0000256" key="4">
    <source>
        <dbReference type="ARBA" id="ARBA00022837"/>
    </source>
</evidence>
<comment type="subcellular location">
    <subcellularLocation>
        <location evidence="1">Membrane</location>
    </subcellularLocation>
</comment>
<evidence type="ECO:0000259" key="7">
    <source>
        <dbReference type="PROSITE" id="PS50222"/>
    </source>
</evidence>
<dbReference type="PANTHER" id="PTHR21346:SF10">
    <property type="entry name" value="TRANSMEMBRANE PROTEIN"/>
    <property type="match status" value="1"/>
</dbReference>
<sequence length="135" mass="15252">MTDNKDDSAVKQALSKYMEFYNLHKQATAQELTLGTVFGYCSGAFTRRMARVGTFISGGLFVTAQLLSFQGYVNVEWNKMEQDAIKALDQNGDNKIDMQDFKIMYDKYLSTLQYRLPSSTGFAAGFLLGWRGKLI</sequence>
<protein>
    <submittedName>
        <fullName evidence="8">FUN14 family containing protein</fullName>
    </submittedName>
</protein>
<dbReference type="GO" id="GO:0016020">
    <property type="term" value="C:membrane"/>
    <property type="evidence" value="ECO:0007669"/>
    <property type="project" value="UniProtKB-SubCell"/>
</dbReference>
<evidence type="ECO:0000256" key="3">
    <source>
        <dbReference type="ARBA" id="ARBA00022692"/>
    </source>
</evidence>
<keyword evidence="5" id="KW-1133">Transmembrane helix</keyword>
<dbReference type="OMA" id="YIQVNWK"/>
<dbReference type="InterPro" id="IPR007014">
    <property type="entry name" value="FUN14"/>
</dbReference>
<dbReference type="InParanoid" id="I7MI65"/>
<dbReference type="PANTHER" id="PTHR21346">
    <property type="entry name" value="FUN14 DOMAIN CONTAINING"/>
    <property type="match status" value="1"/>
</dbReference>
<dbReference type="GeneID" id="7836591"/>
<dbReference type="SUPFAM" id="SSF47473">
    <property type="entry name" value="EF-hand"/>
    <property type="match status" value="1"/>
</dbReference>
<dbReference type="RefSeq" id="XP_001011173.1">
    <property type="nucleotide sequence ID" value="XM_001011173.2"/>
</dbReference>
<dbReference type="EMBL" id="GG662793">
    <property type="protein sequence ID" value="EAR90928.1"/>
    <property type="molecule type" value="Genomic_DNA"/>
</dbReference>
<dbReference type="GO" id="GO:0005509">
    <property type="term" value="F:calcium ion binding"/>
    <property type="evidence" value="ECO:0007669"/>
    <property type="project" value="InterPro"/>
</dbReference>
<reference evidence="9" key="1">
    <citation type="journal article" date="2006" name="PLoS Biol.">
        <title>Macronuclear genome sequence of the ciliate Tetrahymena thermophila, a model eukaryote.</title>
        <authorList>
            <person name="Eisen J.A."/>
            <person name="Coyne R.S."/>
            <person name="Wu M."/>
            <person name="Wu D."/>
            <person name="Thiagarajan M."/>
            <person name="Wortman J.R."/>
            <person name="Badger J.H."/>
            <person name="Ren Q."/>
            <person name="Amedeo P."/>
            <person name="Jones K.M."/>
            <person name="Tallon L.J."/>
            <person name="Delcher A.L."/>
            <person name="Salzberg S.L."/>
            <person name="Silva J.C."/>
            <person name="Haas B.J."/>
            <person name="Majoros W.H."/>
            <person name="Farzad M."/>
            <person name="Carlton J.M."/>
            <person name="Smith R.K. Jr."/>
            <person name="Garg J."/>
            <person name="Pearlman R.E."/>
            <person name="Karrer K.M."/>
            <person name="Sun L."/>
            <person name="Manning G."/>
            <person name="Elde N.C."/>
            <person name="Turkewitz A.P."/>
            <person name="Asai D.J."/>
            <person name="Wilkes D.E."/>
            <person name="Wang Y."/>
            <person name="Cai H."/>
            <person name="Collins K."/>
            <person name="Stewart B.A."/>
            <person name="Lee S.R."/>
            <person name="Wilamowska K."/>
            <person name="Weinberg Z."/>
            <person name="Ruzzo W.L."/>
            <person name="Wloga D."/>
            <person name="Gaertig J."/>
            <person name="Frankel J."/>
            <person name="Tsao C.-C."/>
            <person name="Gorovsky M.A."/>
            <person name="Keeling P.J."/>
            <person name="Waller R.F."/>
            <person name="Patron N.J."/>
            <person name="Cherry J.M."/>
            <person name="Stover N.A."/>
            <person name="Krieger C.J."/>
            <person name="del Toro C."/>
            <person name="Ryder H.F."/>
            <person name="Williamson S.C."/>
            <person name="Barbeau R.A."/>
            <person name="Hamilton E.P."/>
            <person name="Orias E."/>
        </authorList>
    </citation>
    <scope>NUCLEOTIDE SEQUENCE [LARGE SCALE GENOMIC DNA]</scope>
    <source>
        <strain evidence="9">SB210</strain>
    </source>
</reference>